<evidence type="ECO:0000256" key="1">
    <source>
        <dbReference type="ARBA" id="ARBA00022670"/>
    </source>
</evidence>
<dbReference type="InterPro" id="IPR057670">
    <property type="entry name" value="SH3_retrovirus"/>
</dbReference>
<dbReference type="Pfam" id="PF22936">
    <property type="entry name" value="Pol_BBD"/>
    <property type="match status" value="1"/>
</dbReference>
<dbReference type="PANTHER" id="PTHR42648:SF32">
    <property type="entry name" value="RIBONUCLEASE H-LIKE DOMAIN, GAG-PRE-INTEGRASE DOMAIN PROTEIN-RELATED"/>
    <property type="match status" value="1"/>
</dbReference>
<feature type="domain" description="Retrovirus-related Pol polyprotein from transposon TNT 1-94-like beta-barrel" evidence="7">
    <location>
        <begin position="289"/>
        <end position="348"/>
    </location>
</feature>
<dbReference type="InterPro" id="IPR012337">
    <property type="entry name" value="RNaseH-like_sf"/>
</dbReference>
<evidence type="ECO:0000259" key="6">
    <source>
        <dbReference type="Pfam" id="PF13976"/>
    </source>
</evidence>
<feature type="compositionally biased region" description="Polar residues" evidence="4">
    <location>
        <begin position="813"/>
        <end position="823"/>
    </location>
</feature>
<protein>
    <submittedName>
        <fullName evidence="9">Uncharacterized protein</fullName>
    </submittedName>
</protein>
<feature type="domain" description="Reverse transcriptase Ty1/copia-type" evidence="5">
    <location>
        <begin position="917"/>
        <end position="966"/>
    </location>
</feature>
<reference evidence="9" key="1">
    <citation type="journal article" date="2019" name="Sci. Rep.">
        <title>Draft genome of Tanacetum cinerariifolium, the natural source of mosquito coil.</title>
        <authorList>
            <person name="Yamashiro T."/>
            <person name="Shiraishi A."/>
            <person name="Satake H."/>
            <person name="Nakayama K."/>
        </authorList>
    </citation>
    <scope>NUCLEOTIDE SEQUENCE</scope>
</reference>
<dbReference type="GO" id="GO:0003676">
    <property type="term" value="F:nucleic acid binding"/>
    <property type="evidence" value="ECO:0007669"/>
    <property type="project" value="InterPro"/>
</dbReference>
<dbReference type="InterPro" id="IPR039537">
    <property type="entry name" value="Retrotran_Ty1/copia-like"/>
</dbReference>
<evidence type="ECO:0000256" key="2">
    <source>
        <dbReference type="ARBA" id="ARBA00022723"/>
    </source>
</evidence>
<sequence>MDIEIEQDDLNQKFLTSLAPDWLMDTIVWRNRSDLDTMSLDDLYNHLKVYEPEVQKKPESNSQNMAFISSAKNISGKEDVNTASIPTASTNVSPASVNIRAVSISQDTTCAYIASQYSGSQIKIEDITQIDEDDIEEMDIKWNMALLSMRADIFWKKTWKKISIQGTDIFMENEEKDHALVADEEAPTEFALMAKTNADSETGIPEFANDTVTDYNRPSPAIESTFDDAQNRNPFVPETEASPSTISSKPFIKFVKAADPPTVAKLDKKKLLGSLLLNMLNYIENLQRGNKSYLSDYEPFDGGYVSFGQRGCKITGKGTIKTGKLEFENVYFVKDLKYNLFSVSQICHNKNSVLFTDSKCIVLGREFKLIDDTNVLLKTPRHHNIYSIDLNNIVPHKDLTCLVAKASADKCMLWHRRLCHLNFKTMNKLVRHNLVKGLPTKCFENDHNCTACLKGKQHKASSKTKLVKSVTKPFHTLHMDLFGPTSVSSLNHKWYCLVVIDDFSRFTWTFFLKTEDETSGILRNFITEIENLKELRVKIISVTMRNGVAKRRNRTLIEAARTMLADAKLPVTFWAEVVNTACYVQNRVLVNKSQNKTSYELFNSRTPTIGFLKPFGCHVMILNTLDNLGKFEAKGDEGYFIGYSMSSKSFRVFNKRIKRVEENLHVDFLENKPIKKGTGPNWLFDIDSLTNSMNYVPVVVAGTNSTNFLGTKEAARQDVKKDVSSLRYIVLPDWSHKTHLESSTSNAQDTYSADASESSGNSNPTATLTNPPADHIETLAVETLIPTVSSLVLTACLNDSPEPSSDKRLISKRVTSQDDTPSLDNTLTLTNRFEDILRVTTNTDDTNRVEADLGNMVTTITASPTPTLKIHKDHPKKPKKIFDALQDLSWVEAMQEELLQFKIHNIWSLVDCPKKEEWIDYDEVFAPVARIEAIRLFLAYASFMGFTVYQMYVKSAFLYGTIDEKVGTIDQTLFIRRHRGDFILVQIYVDDIIFGSSNPQLCREFKALMHEKFQISAMGELNFFLGLQVLQKEDGIFLSQEKYVGDILKKFGYSNVRSSNTPMDKENP</sequence>
<feature type="domain" description="Reverse transcriptase Ty1/copia-type" evidence="5">
    <location>
        <begin position="969"/>
        <end position="1064"/>
    </location>
</feature>
<dbReference type="InterPro" id="IPR054722">
    <property type="entry name" value="PolX-like_BBD"/>
</dbReference>
<feature type="domain" description="Retroviral polymerase SH3-like" evidence="8">
    <location>
        <begin position="617"/>
        <end position="675"/>
    </location>
</feature>
<organism evidence="9">
    <name type="scientific">Tanacetum cinerariifolium</name>
    <name type="common">Dalmatian daisy</name>
    <name type="synonym">Chrysanthemum cinerariifolium</name>
    <dbReference type="NCBI Taxonomy" id="118510"/>
    <lineage>
        <taxon>Eukaryota</taxon>
        <taxon>Viridiplantae</taxon>
        <taxon>Streptophyta</taxon>
        <taxon>Embryophyta</taxon>
        <taxon>Tracheophyta</taxon>
        <taxon>Spermatophyta</taxon>
        <taxon>Magnoliopsida</taxon>
        <taxon>eudicotyledons</taxon>
        <taxon>Gunneridae</taxon>
        <taxon>Pentapetalae</taxon>
        <taxon>asterids</taxon>
        <taxon>campanulids</taxon>
        <taxon>Asterales</taxon>
        <taxon>Asteraceae</taxon>
        <taxon>Asteroideae</taxon>
        <taxon>Anthemideae</taxon>
        <taxon>Anthemidinae</taxon>
        <taxon>Tanacetum</taxon>
    </lineage>
</organism>
<evidence type="ECO:0000259" key="8">
    <source>
        <dbReference type="Pfam" id="PF25597"/>
    </source>
</evidence>
<dbReference type="InterPro" id="IPR036397">
    <property type="entry name" value="RNaseH_sf"/>
</dbReference>
<gene>
    <name evidence="9" type="ORF">Tci_055467</name>
</gene>
<comment type="caution">
    <text evidence="9">The sequence shown here is derived from an EMBL/GenBank/DDBJ whole genome shotgun (WGS) entry which is preliminary data.</text>
</comment>
<dbReference type="EMBL" id="BKCJ010008694">
    <property type="protein sequence ID" value="GEU83489.1"/>
    <property type="molecule type" value="Genomic_DNA"/>
</dbReference>
<dbReference type="Gene3D" id="3.30.420.10">
    <property type="entry name" value="Ribonuclease H-like superfamily/Ribonuclease H"/>
    <property type="match status" value="2"/>
</dbReference>
<evidence type="ECO:0000256" key="4">
    <source>
        <dbReference type="SAM" id="MobiDB-lite"/>
    </source>
</evidence>
<dbReference type="GO" id="GO:0006508">
    <property type="term" value="P:proteolysis"/>
    <property type="evidence" value="ECO:0007669"/>
    <property type="project" value="UniProtKB-KW"/>
</dbReference>
<feature type="region of interest" description="Disordered" evidence="4">
    <location>
        <begin position="223"/>
        <end position="242"/>
    </location>
</feature>
<evidence type="ECO:0000259" key="5">
    <source>
        <dbReference type="Pfam" id="PF07727"/>
    </source>
</evidence>
<name>A0A6L2ND23_TANCI</name>
<dbReference type="SUPFAM" id="SSF53098">
    <property type="entry name" value="Ribonuclease H-like"/>
    <property type="match status" value="1"/>
</dbReference>
<dbReference type="PANTHER" id="PTHR42648">
    <property type="entry name" value="TRANSPOSASE, PUTATIVE-RELATED"/>
    <property type="match status" value="1"/>
</dbReference>
<dbReference type="Pfam" id="PF25597">
    <property type="entry name" value="SH3_retrovirus"/>
    <property type="match status" value="1"/>
</dbReference>
<evidence type="ECO:0000313" key="9">
    <source>
        <dbReference type="EMBL" id="GEU83489.1"/>
    </source>
</evidence>
<dbReference type="InterPro" id="IPR013103">
    <property type="entry name" value="RVT_2"/>
</dbReference>
<dbReference type="GO" id="GO:0046872">
    <property type="term" value="F:metal ion binding"/>
    <property type="evidence" value="ECO:0007669"/>
    <property type="project" value="UniProtKB-KW"/>
</dbReference>
<dbReference type="Pfam" id="PF07727">
    <property type="entry name" value="RVT_2"/>
    <property type="match status" value="2"/>
</dbReference>
<evidence type="ECO:0000259" key="7">
    <source>
        <dbReference type="Pfam" id="PF22936"/>
    </source>
</evidence>
<dbReference type="InterPro" id="IPR025724">
    <property type="entry name" value="GAG-pre-integrase_dom"/>
</dbReference>
<dbReference type="AlphaFoldDB" id="A0A6L2ND23"/>
<dbReference type="Pfam" id="PF13976">
    <property type="entry name" value="gag_pre-integrs"/>
    <property type="match status" value="1"/>
</dbReference>
<proteinExistence type="predicted"/>
<feature type="region of interest" description="Disordered" evidence="4">
    <location>
        <begin position="800"/>
        <end position="823"/>
    </location>
</feature>
<keyword evidence="1" id="KW-0645">Protease</keyword>
<dbReference type="GO" id="GO:0008233">
    <property type="term" value="F:peptidase activity"/>
    <property type="evidence" value="ECO:0007669"/>
    <property type="project" value="UniProtKB-KW"/>
</dbReference>
<keyword evidence="3" id="KW-0378">Hydrolase</keyword>
<feature type="compositionally biased region" description="Polar residues" evidence="4">
    <location>
        <begin position="741"/>
        <end position="770"/>
    </location>
</feature>
<accession>A0A6L2ND23</accession>
<feature type="region of interest" description="Disordered" evidence="4">
    <location>
        <begin position="740"/>
        <end position="772"/>
    </location>
</feature>
<evidence type="ECO:0000256" key="3">
    <source>
        <dbReference type="ARBA" id="ARBA00022801"/>
    </source>
</evidence>
<feature type="domain" description="GAG-pre-integrase" evidence="6">
    <location>
        <begin position="385"/>
        <end position="457"/>
    </location>
</feature>
<keyword evidence="2" id="KW-0479">Metal-binding</keyword>